<dbReference type="Proteomes" id="UP001500124">
    <property type="component" value="Unassembled WGS sequence"/>
</dbReference>
<dbReference type="PANTHER" id="PTHR46246">
    <property type="entry name" value="GUANOSINE-3',5'-BIS(DIPHOSPHATE) 3'-PYROPHOSPHOHYDROLASE MESH1"/>
    <property type="match status" value="1"/>
</dbReference>
<dbReference type="SUPFAM" id="SSF109604">
    <property type="entry name" value="HD-domain/PDEase-like"/>
    <property type="match status" value="1"/>
</dbReference>
<dbReference type="PANTHER" id="PTHR46246:SF1">
    <property type="entry name" value="GUANOSINE-3',5'-BIS(DIPHOSPHATE) 3'-PYROPHOSPHOHYDROLASE MESH1"/>
    <property type="match status" value="1"/>
</dbReference>
<sequence length="206" mass="23209">MNPIDLDHVLTVLGAAAWSTDEQSRARVAGALALALAVYDGHTRDQGTPYLEHPLAVVTLLRTEIRVSHPEILLLALLHDALEVAPESEALLVQHLGGRFTVRLRAMTADHRLDQRPKAAGDETRWRFKQAALPPEDLLVRLADRLHNLRDLAASPNLDRRRRFLRSLEDFYLPLADAARGLSPHLKAMHALLHVEYVRHQQEVRP</sequence>
<dbReference type="EMBL" id="BAABKC010000044">
    <property type="protein sequence ID" value="GAA5057039.1"/>
    <property type="molecule type" value="Genomic_DNA"/>
</dbReference>
<evidence type="ECO:0000313" key="2">
    <source>
        <dbReference type="EMBL" id="GAA5057039.1"/>
    </source>
</evidence>
<dbReference type="SMART" id="SM00471">
    <property type="entry name" value="HDc"/>
    <property type="match status" value="1"/>
</dbReference>
<evidence type="ECO:0000313" key="3">
    <source>
        <dbReference type="Proteomes" id="UP001500124"/>
    </source>
</evidence>
<keyword evidence="3" id="KW-1185">Reference proteome</keyword>
<proteinExistence type="predicted"/>
<protein>
    <recommendedName>
        <fullName evidence="1">HD/PDEase domain-containing protein</fullName>
    </recommendedName>
</protein>
<dbReference type="Gene3D" id="1.10.3210.10">
    <property type="entry name" value="Hypothetical protein af1432"/>
    <property type="match status" value="1"/>
</dbReference>
<dbReference type="InterPro" id="IPR052194">
    <property type="entry name" value="MESH1"/>
</dbReference>
<feature type="domain" description="HD/PDEase" evidence="1">
    <location>
        <begin position="46"/>
        <end position="158"/>
    </location>
</feature>
<name>A0ABP9KHK7_9ACTN</name>
<organism evidence="2 3">
    <name type="scientific">Streptomyces similanensis</name>
    <dbReference type="NCBI Taxonomy" id="1274988"/>
    <lineage>
        <taxon>Bacteria</taxon>
        <taxon>Bacillati</taxon>
        <taxon>Actinomycetota</taxon>
        <taxon>Actinomycetes</taxon>
        <taxon>Kitasatosporales</taxon>
        <taxon>Streptomycetaceae</taxon>
        <taxon>Streptomyces</taxon>
    </lineage>
</organism>
<reference evidence="3" key="1">
    <citation type="journal article" date="2019" name="Int. J. Syst. Evol. Microbiol.">
        <title>The Global Catalogue of Microorganisms (GCM) 10K type strain sequencing project: providing services to taxonomists for standard genome sequencing and annotation.</title>
        <authorList>
            <consortium name="The Broad Institute Genomics Platform"/>
            <consortium name="The Broad Institute Genome Sequencing Center for Infectious Disease"/>
            <person name="Wu L."/>
            <person name="Ma J."/>
        </authorList>
    </citation>
    <scope>NUCLEOTIDE SEQUENCE [LARGE SCALE GENOMIC DNA]</scope>
    <source>
        <strain evidence="3">JCM 18410</strain>
    </source>
</reference>
<dbReference type="RefSeq" id="WP_345668797.1">
    <property type="nucleotide sequence ID" value="NZ_BAABKC010000044.1"/>
</dbReference>
<dbReference type="InterPro" id="IPR003607">
    <property type="entry name" value="HD/PDEase_dom"/>
</dbReference>
<dbReference type="Pfam" id="PF13328">
    <property type="entry name" value="HD_4"/>
    <property type="match status" value="1"/>
</dbReference>
<evidence type="ECO:0000259" key="1">
    <source>
        <dbReference type="SMART" id="SM00471"/>
    </source>
</evidence>
<gene>
    <name evidence="2" type="ORF">GCM10023336_30460</name>
</gene>
<comment type="caution">
    <text evidence="2">The sequence shown here is derived from an EMBL/GenBank/DDBJ whole genome shotgun (WGS) entry which is preliminary data.</text>
</comment>
<accession>A0ABP9KHK7</accession>